<dbReference type="PROSITE" id="PS50082">
    <property type="entry name" value="WD_REPEATS_2"/>
    <property type="match status" value="10"/>
</dbReference>
<sequence length="1518" mass="164881">MVSDSLPPGPELLNLASKSGRRRFRLDDLGRKFLKKRRTSSPPKSGLESISPLRIIRPASSSGSPRHSLDGDSSSRDDFIVIDSQPGSPLPAEPIIALGQDAKTSVWAGLEAALRGLHISAELFPPLQSAVGTLTSCLGVFEEVAKHREEYDTLASELEAMAGLLAQHLHDSKSPWLTNMITTISQAIEKESRRIQERLNRSSSRRIIDASRDDEDLLRAGLPQDYVLQMEISMGAWSVANEHLVNTRLENLNPAKLACYESKLGTDIKRRTCTKHTREAVLSSLYNWADHPNTKEIYYMSGMAGTGKTTIASTLAKTLESRGQLGASFFCTRTSPDCRDAGRIVPTIAYQLARRSTPFRSTVCEALDKDPDIGSRNITIQFERLLKDPLLQVKDKMPGSLVVVIDALDECNNSSTVKLVLDMLLRFAPGLPIKFFVTGRPDPRIHDKMIQAEDSSTILHLHEVERSLVRADIELYLREELAPVSLSEAQIKQLAELAGNLFIYASTAVRYILPDEGTADPDERLATMLDEKSKSTKKHAGIDELYDTVLTSALNNKNLEAEEIKRMQLVLWAAICVREPVPVATVATLTGVKTEKQVLAALRPLRSVLHVSEASGLVSTLHASFPDYMFNQGLKDVLGMMKEQLRFNICDLWSSFIPDNEISDLTQRIKKCISPPLGYACRHWGDHLQLSAISDNLCSVLSEFLSRRLLFWMEVLNLKRCMIIGVGTLSKVQAWLAANGARSNLSGFISDAHIFVTRFIAAPISISTPHIYISALPLCPESSFVFSHYNARMRGLIEGTAIRRGISTPSTSCNLGPLFTCISLSPDGACMAHGCGIGAIRIWDVVKGAPIFDPLKGHTDCVVSLAFSPSGTYIASGSRDRTICIWDATNGKLTAGPLKGHTGFIWSVAFSPDGTRVVSGASDSRIRIWAVVEKTCIAGPFLGHLGAVRTAAFSPDGKRVASGSDDLTVRVWDPANGTQVIRPIQGHRSTITSVAFSPDNSRIVSCSEDCTVLIWDAINGGRVVGPLECHTHGVLSARFSPDGAWIVSGSRDQTICIWDAEYGILLAEPIKGDSGILSVDFSHDNSHIISASCLGTICTWDWRGANTSQAATSLGGHTDGIKSVGFSPDGQRIVSGSSDRTICVWDATTGGLLAGPFEGHKDTVWSVAFSPDGTHIVSGSYDRTIRVWDSTNGTLIAGPFEGDAGRVASVGFVTNRSRITPSPDNCTVSVWNSTDGTLVANPFEGHVDSIGADTVNKILVTHPLRGHTGTIRSVGFSPDGMRIVSGSDDHTVCTWSVTRGLLIAGPFIQHTDSVLSAGFSPNGQYIVSGSRDCTICVWDSMNGELVAGPFEGHTDAVWSVAFSPDGSRIVSGSYDRTIRVWNVTDGKPVAGPFKGDDGHTLSVGFFDGGARIVSRIEPAHQPCMAPVPASHQNIPRVPYISPDLLKMALTLGGSCTLRPDGWFVGKNAELLFWVPPELRSSFPRPQNSITIGQNGSIRVNYQNMVLGNLWRRCYHARR</sequence>
<dbReference type="InterPro" id="IPR020472">
    <property type="entry name" value="WD40_PAC1"/>
</dbReference>
<reference evidence="6 7" key="1">
    <citation type="journal article" date="2019" name="Fungal Biol. Biotechnol.">
        <title>Draft genome sequence of fastidious pathogen Ceratobasidium theobromae, which causes vascular-streak dieback in Theobroma cacao.</title>
        <authorList>
            <person name="Ali S.S."/>
            <person name="Asman A."/>
            <person name="Shao J."/>
            <person name="Firmansyah A.P."/>
            <person name="Susilo A.W."/>
            <person name="Rosmana A."/>
            <person name="McMahon P."/>
            <person name="Junaid M."/>
            <person name="Guest D."/>
            <person name="Kheng T.Y."/>
            <person name="Meinhardt L.W."/>
            <person name="Bailey B.A."/>
        </authorList>
    </citation>
    <scope>NUCLEOTIDE SEQUENCE [LARGE SCALE GENOMIC DNA]</scope>
    <source>
        <strain evidence="6 7">CT2</strain>
    </source>
</reference>
<keyword evidence="1 3" id="KW-0853">WD repeat</keyword>
<dbReference type="InterPro" id="IPR019775">
    <property type="entry name" value="WD40_repeat_CS"/>
</dbReference>
<dbReference type="EMBL" id="SSOP01000035">
    <property type="protein sequence ID" value="KAB5593556.1"/>
    <property type="molecule type" value="Genomic_DNA"/>
</dbReference>
<dbReference type="PROSITE" id="PS50837">
    <property type="entry name" value="NACHT"/>
    <property type="match status" value="1"/>
</dbReference>
<accession>A0A5N5QQX0</accession>
<dbReference type="OrthoDB" id="538223at2759"/>
<dbReference type="PRINTS" id="PR00320">
    <property type="entry name" value="GPROTEINBRPT"/>
</dbReference>
<feature type="repeat" description="WD" evidence="3">
    <location>
        <begin position="1307"/>
        <end position="1348"/>
    </location>
</feature>
<organism evidence="6 7">
    <name type="scientific">Ceratobasidium theobromae</name>
    <dbReference type="NCBI Taxonomy" id="1582974"/>
    <lineage>
        <taxon>Eukaryota</taxon>
        <taxon>Fungi</taxon>
        <taxon>Dikarya</taxon>
        <taxon>Basidiomycota</taxon>
        <taxon>Agaricomycotina</taxon>
        <taxon>Agaricomycetes</taxon>
        <taxon>Cantharellales</taxon>
        <taxon>Ceratobasidiaceae</taxon>
        <taxon>Ceratobasidium</taxon>
    </lineage>
</organism>
<name>A0A5N5QQX0_9AGAM</name>
<feature type="repeat" description="WD" evidence="3">
    <location>
        <begin position="941"/>
        <end position="982"/>
    </location>
</feature>
<feature type="repeat" description="WD" evidence="3">
    <location>
        <begin position="1114"/>
        <end position="1155"/>
    </location>
</feature>
<feature type="compositionally biased region" description="Basic and acidic residues" evidence="4">
    <location>
        <begin position="67"/>
        <end position="79"/>
    </location>
</feature>
<evidence type="ECO:0000313" key="7">
    <source>
        <dbReference type="Proteomes" id="UP000383932"/>
    </source>
</evidence>
<feature type="repeat" description="WD" evidence="3">
    <location>
        <begin position="984"/>
        <end position="1016"/>
    </location>
</feature>
<evidence type="ECO:0000256" key="3">
    <source>
        <dbReference type="PROSITE-ProRule" id="PRU00221"/>
    </source>
</evidence>
<dbReference type="InterPro" id="IPR050349">
    <property type="entry name" value="WD_LIS1/nudF_dynein_reg"/>
</dbReference>
<dbReference type="InterPro" id="IPR007111">
    <property type="entry name" value="NACHT_NTPase"/>
</dbReference>
<feature type="region of interest" description="Disordered" evidence="4">
    <location>
        <begin position="32"/>
        <end position="80"/>
    </location>
</feature>
<feature type="domain" description="NACHT" evidence="5">
    <location>
        <begin position="296"/>
        <end position="442"/>
    </location>
</feature>
<keyword evidence="2" id="KW-0677">Repeat</keyword>
<dbReference type="PROSITE" id="PS50294">
    <property type="entry name" value="WD_REPEATS_REGION"/>
    <property type="match status" value="10"/>
</dbReference>
<dbReference type="SUPFAM" id="SSF50960">
    <property type="entry name" value="TolB, C-terminal domain"/>
    <property type="match status" value="1"/>
</dbReference>
<dbReference type="Pfam" id="PF24883">
    <property type="entry name" value="NPHP3_N"/>
    <property type="match status" value="1"/>
</dbReference>
<feature type="repeat" description="WD" evidence="3">
    <location>
        <begin position="855"/>
        <end position="896"/>
    </location>
</feature>
<dbReference type="InterPro" id="IPR056884">
    <property type="entry name" value="NPHP3-like_N"/>
</dbReference>
<feature type="repeat" description="WD" evidence="3">
    <location>
        <begin position="1157"/>
        <end position="1198"/>
    </location>
</feature>
<protein>
    <submittedName>
        <fullName evidence="6">Vegetative incompatibility protein HET-E-1</fullName>
    </submittedName>
</protein>
<dbReference type="Pfam" id="PF00400">
    <property type="entry name" value="WD40"/>
    <property type="match status" value="11"/>
</dbReference>
<dbReference type="SUPFAM" id="SSF50978">
    <property type="entry name" value="WD40 repeat-like"/>
    <property type="match status" value="1"/>
</dbReference>
<dbReference type="Gene3D" id="2.130.10.10">
    <property type="entry name" value="YVTN repeat-like/Quinoprotein amine dehydrogenase"/>
    <property type="match status" value="5"/>
</dbReference>
<keyword evidence="7" id="KW-1185">Reference proteome</keyword>
<feature type="repeat" description="WD" evidence="3">
    <location>
        <begin position="1264"/>
        <end position="1305"/>
    </location>
</feature>
<evidence type="ECO:0000256" key="2">
    <source>
        <dbReference type="ARBA" id="ARBA00022737"/>
    </source>
</evidence>
<comment type="caution">
    <text evidence="6">The sequence shown here is derived from an EMBL/GenBank/DDBJ whole genome shotgun (WGS) entry which is preliminary data.</text>
</comment>
<dbReference type="SUPFAM" id="SSF52540">
    <property type="entry name" value="P-loop containing nucleoside triphosphate hydrolases"/>
    <property type="match status" value="1"/>
</dbReference>
<feature type="repeat" description="WD" evidence="3">
    <location>
        <begin position="1350"/>
        <end position="1391"/>
    </location>
</feature>
<proteinExistence type="predicted"/>
<feature type="repeat" description="WD" evidence="3">
    <location>
        <begin position="1027"/>
        <end position="1068"/>
    </location>
</feature>
<dbReference type="CDD" id="cd00200">
    <property type="entry name" value="WD40"/>
    <property type="match status" value="2"/>
</dbReference>
<dbReference type="Proteomes" id="UP000383932">
    <property type="component" value="Unassembled WGS sequence"/>
</dbReference>
<dbReference type="InterPro" id="IPR027417">
    <property type="entry name" value="P-loop_NTPase"/>
</dbReference>
<dbReference type="PANTHER" id="PTHR44129">
    <property type="entry name" value="WD REPEAT-CONTAINING PROTEIN POP1"/>
    <property type="match status" value="1"/>
</dbReference>
<dbReference type="PROSITE" id="PS00678">
    <property type="entry name" value="WD_REPEATS_1"/>
    <property type="match status" value="3"/>
</dbReference>
<dbReference type="InterPro" id="IPR036322">
    <property type="entry name" value="WD40_repeat_dom_sf"/>
</dbReference>
<dbReference type="InterPro" id="IPR001680">
    <property type="entry name" value="WD40_rpt"/>
</dbReference>
<dbReference type="SMART" id="SM00320">
    <property type="entry name" value="WD40"/>
    <property type="match status" value="12"/>
</dbReference>
<evidence type="ECO:0000313" key="6">
    <source>
        <dbReference type="EMBL" id="KAB5593556.1"/>
    </source>
</evidence>
<evidence type="ECO:0000256" key="4">
    <source>
        <dbReference type="SAM" id="MobiDB-lite"/>
    </source>
</evidence>
<evidence type="ECO:0000256" key="1">
    <source>
        <dbReference type="ARBA" id="ARBA00022574"/>
    </source>
</evidence>
<evidence type="ECO:0000259" key="5">
    <source>
        <dbReference type="PROSITE" id="PS50837"/>
    </source>
</evidence>
<dbReference type="Gene3D" id="3.40.50.300">
    <property type="entry name" value="P-loop containing nucleotide triphosphate hydrolases"/>
    <property type="match status" value="1"/>
</dbReference>
<gene>
    <name evidence="6" type="ORF">CTheo_3022</name>
</gene>
<dbReference type="InterPro" id="IPR015943">
    <property type="entry name" value="WD40/YVTN_repeat-like_dom_sf"/>
</dbReference>
<feature type="repeat" description="WD" evidence="3">
    <location>
        <begin position="898"/>
        <end position="929"/>
    </location>
</feature>